<comment type="caution">
    <text evidence="2">The sequence shown here is derived from an EMBL/GenBank/DDBJ whole genome shotgun (WGS) entry which is preliminary data.</text>
</comment>
<feature type="transmembrane region" description="Helical" evidence="1">
    <location>
        <begin position="101"/>
        <end position="122"/>
    </location>
</feature>
<evidence type="ECO:0000313" key="3">
    <source>
        <dbReference type="Proteomes" id="UP001492380"/>
    </source>
</evidence>
<proteinExistence type="predicted"/>
<organism evidence="2 3">
    <name type="scientific">Phyllosticta capitalensis</name>
    <dbReference type="NCBI Taxonomy" id="121624"/>
    <lineage>
        <taxon>Eukaryota</taxon>
        <taxon>Fungi</taxon>
        <taxon>Dikarya</taxon>
        <taxon>Ascomycota</taxon>
        <taxon>Pezizomycotina</taxon>
        <taxon>Dothideomycetes</taxon>
        <taxon>Dothideomycetes incertae sedis</taxon>
        <taxon>Botryosphaeriales</taxon>
        <taxon>Phyllostictaceae</taxon>
        <taxon>Phyllosticta</taxon>
    </lineage>
</organism>
<protein>
    <submittedName>
        <fullName evidence="2">Uncharacterized protein</fullName>
    </submittedName>
</protein>
<sequence length="142" mass="16059">MKFTFAPTRRPTDRPTRILVLRESLKSVNFPNQRLIPACPHLWPQVSRHLLHNGPIGRALLLVAHRLLGQERIILGRRGGSGWFCLFHSFCLYAFNTSSLLFGLANASACFGLIFAGTGSGCEDAVQRRRRLGIADYQRRQR</sequence>
<keyword evidence="1" id="KW-1133">Transmembrane helix</keyword>
<evidence type="ECO:0000256" key="1">
    <source>
        <dbReference type="SAM" id="Phobius"/>
    </source>
</evidence>
<accession>A0ABR1YFK6</accession>
<keyword evidence="3" id="KW-1185">Reference proteome</keyword>
<dbReference type="EMBL" id="JBBWRZ010000010">
    <property type="protein sequence ID" value="KAK8227084.1"/>
    <property type="molecule type" value="Genomic_DNA"/>
</dbReference>
<reference evidence="2 3" key="1">
    <citation type="submission" date="2024-04" db="EMBL/GenBank/DDBJ databases">
        <title>Phyllosticta paracitricarpa is synonymous to the EU quarantine fungus P. citricarpa based on phylogenomic analyses.</title>
        <authorList>
            <consortium name="Lawrence Berkeley National Laboratory"/>
            <person name="Van Ingen-Buijs V.A."/>
            <person name="Van Westerhoven A.C."/>
            <person name="Haridas S."/>
            <person name="Skiadas P."/>
            <person name="Martin F."/>
            <person name="Groenewald J.Z."/>
            <person name="Crous P.W."/>
            <person name="Seidl M.F."/>
        </authorList>
    </citation>
    <scope>NUCLEOTIDE SEQUENCE [LARGE SCALE GENOMIC DNA]</scope>
    <source>
        <strain evidence="2 3">CBS 123374</strain>
    </source>
</reference>
<keyword evidence="1" id="KW-0812">Transmembrane</keyword>
<dbReference type="Proteomes" id="UP001492380">
    <property type="component" value="Unassembled WGS sequence"/>
</dbReference>
<feature type="transmembrane region" description="Helical" evidence="1">
    <location>
        <begin position="75"/>
        <end position="95"/>
    </location>
</feature>
<name>A0ABR1YFK6_9PEZI</name>
<evidence type="ECO:0000313" key="2">
    <source>
        <dbReference type="EMBL" id="KAK8227084.1"/>
    </source>
</evidence>
<gene>
    <name evidence="2" type="ORF">HDK90DRAFT_494081</name>
</gene>
<keyword evidence="1" id="KW-0472">Membrane</keyword>